<evidence type="ECO:0000313" key="2">
    <source>
        <dbReference type="EMBL" id="PJZ07471.1"/>
    </source>
</evidence>
<dbReference type="AlphaFoldDB" id="A0A2M9WIU2"/>
<dbReference type="STRING" id="1076549.HA45_10950"/>
<evidence type="ECO:0000313" key="3">
    <source>
        <dbReference type="Proteomes" id="UP000232062"/>
    </source>
</evidence>
<evidence type="ECO:0000256" key="1">
    <source>
        <dbReference type="SAM" id="SignalP"/>
    </source>
</evidence>
<dbReference type="OrthoDB" id="6515265at2"/>
<name>A0A2M9WIU2_9GAMM</name>
<reference evidence="2 3" key="1">
    <citation type="submission" date="2017-11" db="EMBL/GenBank/DDBJ databases">
        <title>The genome sequence of Pantoea rodasii DSM 26611.</title>
        <authorList>
            <person name="Gao J."/>
            <person name="Mao X."/>
            <person name="Sun J."/>
        </authorList>
    </citation>
    <scope>NUCLEOTIDE SEQUENCE [LARGE SCALE GENOMIC DNA]</scope>
    <source>
        <strain evidence="2 3">DSM 26611</strain>
    </source>
</reference>
<dbReference type="EMBL" id="PIQI01000003">
    <property type="protein sequence ID" value="PJZ07471.1"/>
    <property type="molecule type" value="Genomic_DNA"/>
</dbReference>
<sequence>MKTASAVLLSLLLLPVASEAKSVRIVWSPTLRLSAWLDNVVDGRVKSWCDDSVALHFEPQGELKPDALETFVPQVGQLLQRQCRGLNTLHWTLIDSNGKAVREGDVTAKENWRIPPKPKVVVAQADTTPWQRFRINDNCQMRTYWPASGDARFTFDAHPQCDKDGWISGAGQLHQADASAALWFLQGYPLIDLPVGARDAQVVAANNQRLILASGVDAQSWLLLPWDPAHLAWRFHGDVLVKASEAQLHDDNANAQLMADALHRWQIDASPSQLNWHQVEALRLQQRDPTQPTS</sequence>
<proteinExistence type="predicted"/>
<dbReference type="RefSeq" id="WP_100700096.1">
    <property type="nucleotide sequence ID" value="NZ_MLFP01000006.1"/>
</dbReference>
<keyword evidence="1" id="KW-0732">Signal</keyword>
<keyword evidence="3" id="KW-1185">Reference proteome</keyword>
<organism evidence="2 3">
    <name type="scientific">Pantoea rodasii</name>
    <dbReference type="NCBI Taxonomy" id="1076549"/>
    <lineage>
        <taxon>Bacteria</taxon>
        <taxon>Pseudomonadati</taxon>
        <taxon>Pseudomonadota</taxon>
        <taxon>Gammaproteobacteria</taxon>
        <taxon>Enterobacterales</taxon>
        <taxon>Erwiniaceae</taxon>
        <taxon>Pantoea</taxon>
    </lineage>
</organism>
<comment type="caution">
    <text evidence="2">The sequence shown here is derived from an EMBL/GenBank/DDBJ whole genome shotgun (WGS) entry which is preliminary data.</text>
</comment>
<feature type="signal peptide" evidence="1">
    <location>
        <begin position="1"/>
        <end position="20"/>
    </location>
</feature>
<dbReference type="Proteomes" id="UP000232062">
    <property type="component" value="Unassembled WGS sequence"/>
</dbReference>
<protein>
    <submittedName>
        <fullName evidence="2">Uncharacterized protein</fullName>
    </submittedName>
</protein>
<accession>A0A2M9WIU2</accession>
<feature type="chain" id="PRO_5014980888" evidence="1">
    <location>
        <begin position="21"/>
        <end position="294"/>
    </location>
</feature>
<gene>
    <name evidence="2" type="ORF">PRCB_02085</name>
</gene>